<reference evidence="1 2" key="1">
    <citation type="submission" date="2022-10" db="EMBL/GenBank/DDBJ databases">
        <title>Defluviimonas sp. nov., isolated from ocean surface sediments.</title>
        <authorList>
            <person name="He W."/>
            <person name="Wang L."/>
            <person name="Zhang D.-F."/>
        </authorList>
    </citation>
    <scope>NUCLEOTIDE SEQUENCE [LARGE SCALE GENOMIC DNA]</scope>
    <source>
        <strain evidence="1 2">WL0024</strain>
    </source>
</reference>
<gene>
    <name evidence="1" type="ORF">OEZ60_15875</name>
</gene>
<comment type="caution">
    <text evidence="1">The sequence shown here is derived from an EMBL/GenBank/DDBJ whole genome shotgun (WGS) entry which is preliminary data.</text>
</comment>
<keyword evidence="2" id="KW-1185">Reference proteome</keyword>
<accession>A0ABT2X6B9</accession>
<dbReference type="EMBL" id="JAOVQO010000015">
    <property type="protein sequence ID" value="MCU9849479.1"/>
    <property type="molecule type" value="Genomic_DNA"/>
</dbReference>
<evidence type="ECO:0000313" key="2">
    <source>
        <dbReference type="Proteomes" id="UP001209535"/>
    </source>
</evidence>
<dbReference type="RefSeq" id="WP_263338244.1">
    <property type="nucleotide sequence ID" value="NZ_JAOVQO010000015.1"/>
</dbReference>
<dbReference type="Proteomes" id="UP001209535">
    <property type="component" value="Unassembled WGS sequence"/>
</dbReference>
<name>A0ABT2X6B9_9RHOB</name>
<keyword evidence="1" id="KW-0282">Flagellum</keyword>
<organism evidence="1 2">
    <name type="scientific">Albidovulum salinarum</name>
    <dbReference type="NCBI Taxonomy" id="2984153"/>
    <lineage>
        <taxon>Bacteria</taxon>
        <taxon>Pseudomonadati</taxon>
        <taxon>Pseudomonadota</taxon>
        <taxon>Alphaproteobacteria</taxon>
        <taxon>Rhodobacterales</taxon>
        <taxon>Paracoccaceae</taxon>
        <taxon>Albidovulum</taxon>
    </lineage>
</organism>
<keyword evidence="1" id="KW-0966">Cell projection</keyword>
<protein>
    <submittedName>
        <fullName evidence="1">Flagellar biosynthesis protein</fullName>
    </submittedName>
</protein>
<proteinExistence type="predicted"/>
<evidence type="ECO:0000313" key="1">
    <source>
        <dbReference type="EMBL" id="MCU9849479.1"/>
    </source>
</evidence>
<sequence>MPRRVQLEVFELTDMTAERVELAQAELEECRLAAYEQGYAAGWDDAVSAQDAEVTRLRADLGRNLRDLSFTYHEAHSHVLRTLEPLLHDMVTKVLPAVARESLGQMVLEHLRPVAEELAGQPIAVVSTAANRAVLERLVTEAAPFPVSFREEPSLGDGQVYLRFGQEETRVDLDGVIDAISSAVSGFFQIEKHQEMRHG</sequence>
<keyword evidence="1" id="KW-0969">Cilium</keyword>